<sequence length="60" mass="6669">MKILFLLFLLILLLLHGAAGERGRGQMGERGYCSYGQCPHGEWSIGSCTEDSLCCRGPWH</sequence>
<dbReference type="GO" id="GO:0005576">
    <property type="term" value="C:extracellular region"/>
    <property type="evidence" value="ECO:0007669"/>
    <property type="project" value="InterPro"/>
</dbReference>
<dbReference type="InterPro" id="IPR001855">
    <property type="entry name" value="Defensin_beta-like"/>
</dbReference>
<dbReference type="Pfam" id="PF00711">
    <property type="entry name" value="Defensin_beta"/>
    <property type="match status" value="1"/>
</dbReference>
<dbReference type="Proteomes" id="UP000694560">
    <property type="component" value="Unplaced"/>
</dbReference>
<feature type="domain" description="Beta-defensin-like" evidence="2">
    <location>
        <begin position="29"/>
        <end position="56"/>
    </location>
</feature>
<evidence type="ECO:0000313" key="4">
    <source>
        <dbReference type="Proteomes" id="UP000694560"/>
    </source>
</evidence>
<feature type="chain" id="PRO_5034682387" description="Beta-defensin-like domain-containing protein" evidence="1">
    <location>
        <begin position="21"/>
        <end position="60"/>
    </location>
</feature>
<protein>
    <recommendedName>
        <fullName evidence="2">Beta-defensin-like domain-containing protein</fullName>
    </recommendedName>
</protein>
<accession>A0A8C5TLA3</accession>
<reference evidence="3" key="1">
    <citation type="submission" date="2025-08" db="UniProtKB">
        <authorList>
            <consortium name="Ensembl"/>
        </authorList>
    </citation>
    <scope>IDENTIFICATION</scope>
</reference>
<dbReference type="GO" id="GO:0006952">
    <property type="term" value="P:defense response"/>
    <property type="evidence" value="ECO:0007669"/>
    <property type="project" value="InterPro"/>
</dbReference>
<evidence type="ECO:0000256" key="1">
    <source>
        <dbReference type="SAM" id="SignalP"/>
    </source>
</evidence>
<proteinExistence type="predicted"/>
<evidence type="ECO:0000259" key="2">
    <source>
        <dbReference type="Pfam" id="PF00711"/>
    </source>
</evidence>
<dbReference type="Ensembl" id="ENSMCST00000008881.1">
    <property type="protein sequence ID" value="ENSMCSP00000008664.1"/>
    <property type="gene ID" value="ENSMCSG00000006169.1"/>
</dbReference>
<evidence type="ECO:0000313" key="3">
    <source>
        <dbReference type="Ensembl" id="ENSMCSP00000008664.1"/>
    </source>
</evidence>
<reference evidence="3" key="2">
    <citation type="submission" date="2025-09" db="UniProtKB">
        <authorList>
            <consortium name="Ensembl"/>
        </authorList>
    </citation>
    <scope>IDENTIFICATION</scope>
</reference>
<organism evidence="3 4">
    <name type="scientific">Malurus cyaneus samueli</name>
    <dbReference type="NCBI Taxonomy" id="2593467"/>
    <lineage>
        <taxon>Eukaryota</taxon>
        <taxon>Metazoa</taxon>
        <taxon>Chordata</taxon>
        <taxon>Craniata</taxon>
        <taxon>Vertebrata</taxon>
        <taxon>Euteleostomi</taxon>
        <taxon>Archelosauria</taxon>
        <taxon>Archosauria</taxon>
        <taxon>Dinosauria</taxon>
        <taxon>Saurischia</taxon>
        <taxon>Theropoda</taxon>
        <taxon>Coelurosauria</taxon>
        <taxon>Aves</taxon>
        <taxon>Neognathae</taxon>
        <taxon>Neoaves</taxon>
        <taxon>Telluraves</taxon>
        <taxon>Australaves</taxon>
        <taxon>Passeriformes</taxon>
        <taxon>Meliphagoidea</taxon>
        <taxon>Maluridae</taxon>
        <taxon>Malurus</taxon>
    </lineage>
</organism>
<keyword evidence="4" id="KW-1185">Reference proteome</keyword>
<dbReference type="SUPFAM" id="SSF57392">
    <property type="entry name" value="Defensin-like"/>
    <property type="match status" value="1"/>
</dbReference>
<dbReference type="AlphaFoldDB" id="A0A8C5TLA3"/>
<name>A0A8C5TLA3_9PASS</name>
<keyword evidence="1" id="KW-0732">Signal</keyword>
<feature type="signal peptide" evidence="1">
    <location>
        <begin position="1"/>
        <end position="20"/>
    </location>
</feature>